<evidence type="ECO:0000256" key="4">
    <source>
        <dbReference type="ARBA" id="ARBA00008800"/>
    </source>
</evidence>
<comment type="subunit">
    <text evidence="5">Monomer.</text>
</comment>
<dbReference type="UniPathway" id="UPA00545">
    <property type="reaction ID" value="UER00824"/>
</dbReference>
<feature type="domain" description="Pectate lyase" evidence="14">
    <location>
        <begin position="152"/>
        <end position="340"/>
    </location>
</feature>
<evidence type="ECO:0000313" key="15">
    <source>
        <dbReference type="EMBL" id="OTF85917.1"/>
    </source>
</evidence>
<dbReference type="EMBL" id="CM007906">
    <property type="protein sequence ID" value="OTF85917.1"/>
    <property type="molecule type" value="Genomic_DNA"/>
</dbReference>
<dbReference type="InterPro" id="IPR018082">
    <property type="entry name" value="AmbAllergen"/>
</dbReference>
<dbReference type="InterPro" id="IPR002022">
    <property type="entry name" value="Pec_lyase"/>
</dbReference>
<evidence type="ECO:0000256" key="10">
    <source>
        <dbReference type="ARBA" id="ARBA00023157"/>
    </source>
</evidence>
<evidence type="ECO:0000313" key="16">
    <source>
        <dbReference type="Proteomes" id="UP000215914"/>
    </source>
</evidence>
<dbReference type="PRINTS" id="PR00807">
    <property type="entry name" value="AMBALLERGEN"/>
</dbReference>
<keyword evidence="11" id="KW-0325">Glycoprotein</keyword>
<comment type="catalytic activity">
    <reaction evidence="1 13">
        <text>Eliminative cleavage of (1-&gt;4)-alpha-D-galacturonan to give oligosaccharides with 4-deoxy-alpha-D-galact-4-enuronosyl groups at their non-reducing ends.</text>
        <dbReference type="EC" id="4.2.2.2"/>
    </reaction>
</comment>
<dbReference type="InterPro" id="IPR011050">
    <property type="entry name" value="Pectin_lyase_fold/virulence"/>
</dbReference>
<evidence type="ECO:0000256" key="8">
    <source>
        <dbReference type="ARBA" id="ARBA00022729"/>
    </source>
</evidence>
<evidence type="ECO:0000256" key="2">
    <source>
        <dbReference type="ARBA" id="ARBA00002799"/>
    </source>
</evidence>
<dbReference type="PANTHER" id="PTHR31683:SF159">
    <property type="entry name" value="PECTATE LYASE"/>
    <property type="match status" value="1"/>
</dbReference>
<dbReference type="GO" id="GO:0045490">
    <property type="term" value="P:pectin catabolic process"/>
    <property type="evidence" value="ECO:0007669"/>
    <property type="project" value="UniProtKB-UniPathway"/>
</dbReference>
<keyword evidence="9 13" id="KW-0106">Calcium</keyword>
<keyword evidence="8 13" id="KW-0732">Signal</keyword>
<comment type="function">
    <text evidence="2">Has pectate lyase activity.</text>
</comment>
<evidence type="ECO:0000256" key="12">
    <source>
        <dbReference type="ARBA" id="ARBA00023239"/>
    </source>
</evidence>
<evidence type="ECO:0000256" key="11">
    <source>
        <dbReference type="ARBA" id="ARBA00023180"/>
    </source>
</evidence>
<dbReference type="InterPro" id="IPR045032">
    <property type="entry name" value="PEL"/>
</dbReference>
<dbReference type="SMART" id="SM00656">
    <property type="entry name" value="Amb_all"/>
    <property type="match status" value="1"/>
</dbReference>
<keyword evidence="16" id="KW-1185">Reference proteome</keyword>
<proteinExistence type="inferred from homology"/>
<keyword evidence="7 13" id="KW-0479">Metal-binding</keyword>
<dbReference type="EC" id="4.2.2.2" evidence="6 13"/>
<keyword evidence="12 13" id="KW-0456">Lyase</keyword>
<sequence length="418" mass="45795">MDHHYFVLVILSLIFANMLPFLSAENENIIAGIEDYEDPNAGNANAGAAMEAYNPELLEASLQRNTSRSDRLECAESNPIDMCWRGKADWADNRQALVQCVIGFAKGTTGGAAGEIYTVTDPSDADGANPKEGTLRWGAAQKKPLWIIFEKDMVIVLKHTLVVTSDKTIDGRGARVEIAYGGGITIQEANNVIIHGISVHDVRVMDGFAGRSACDGDALTIKTASKIWIDHCDFSKGPDGLLDVTVGSTAVTISNNRFHDHDKVVLLGADDSHTEDKMMRATVAYNRFEETCTQRMPRCRFGFFQVVNNDYNKWKMYAIGGSANPTILSQGNRFVASDNPNTKKVLQRNYAEESEWKNWNWRSEKDVLENGAIFIASGVDPQLTPEQQEGMIEVAPGELVPQLTSSAGVLSCVVGQPC</sequence>
<feature type="signal peptide" evidence="13">
    <location>
        <begin position="1"/>
        <end position="24"/>
    </location>
</feature>
<evidence type="ECO:0000256" key="5">
    <source>
        <dbReference type="ARBA" id="ARBA00011245"/>
    </source>
</evidence>
<evidence type="ECO:0000259" key="14">
    <source>
        <dbReference type="SMART" id="SM00656"/>
    </source>
</evidence>
<dbReference type="Pfam" id="PF00544">
    <property type="entry name" value="Pectate_lyase_4"/>
    <property type="match status" value="1"/>
</dbReference>
<dbReference type="Proteomes" id="UP000215914">
    <property type="component" value="Chromosome 17"/>
</dbReference>
<evidence type="ECO:0000256" key="9">
    <source>
        <dbReference type="ARBA" id="ARBA00022837"/>
    </source>
</evidence>
<name>A0A251RNS2_HELAN</name>
<protein>
    <recommendedName>
        <fullName evidence="6 13">Pectate lyase</fullName>
        <ecNumber evidence="6 13">4.2.2.2</ecNumber>
    </recommendedName>
</protein>
<evidence type="ECO:0000256" key="7">
    <source>
        <dbReference type="ARBA" id="ARBA00022723"/>
    </source>
</evidence>
<comment type="pathway">
    <text evidence="3 13">Glycan metabolism; pectin degradation; 2-dehydro-3-deoxy-D-gluconate from pectin: step 2/5.</text>
</comment>
<dbReference type="SUPFAM" id="SSF51126">
    <property type="entry name" value="Pectin lyase-like"/>
    <property type="match status" value="1"/>
</dbReference>
<dbReference type="InParanoid" id="A0A251RNS2"/>
<dbReference type="OMA" id="FTEHTTI"/>
<dbReference type="AlphaFoldDB" id="A0A251RNS2"/>
<evidence type="ECO:0000256" key="3">
    <source>
        <dbReference type="ARBA" id="ARBA00005220"/>
    </source>
</evidence>
<gene>
    <name evidence="15" type="ORF">HannXRQ_Chr17g0545091</name>
</gene>
<comment type="cofactor">
    <cofactor evidence="13">
        <name>Ca(2+)</name>
        <dbReference type="ChEBI" id="CHEBI:29108"/>
    </cofactor>
    <text evidence="13">Binds 1 Ca(2+) ion. Required for its activity.</text>
</comment>
<dbReference type="GO" id="GO:0030570">
    <property type="term" value="F:pectate lyase activity"/>
    <property type="evidence" value="ECO:0000318"/>
    <property type="project" value="GO_Central"/>
</dbReference>
<comment type="similarity">
    <text evidence="4">Belongs to the polysaccharide lyase 1 family. Amb a subfamily.</text>
</comment>
<evidence type="ECO:0000256" key="1">
    <source>
        <dbReference type="ARBA" id="ARBA00000695"/>
    </source>
</evidence>
<dbReference type="GO" id="GO:0046872">
    <property type="term" value="F:metal ion binding"/>
    <property type="evidence" value="ECO:0007669"/>
    <property type="project" value="UniProtKB-KW"/>
</dbReference>
<dbReference type="Gene3D" id="2.160.20.10">
    <property type="entry name" value="Single-stranded right-handed beta-helix, Pectin lyase-like"/>
    <property type="match status" value="1"/>
</dbReference>
<evidence type="ECO:0000256" key="13">
    <source>
        <dbReference type="RuleBase" id="RU361123"/>
    </source>
</evidence>
<feature type="chain" id="PRO_5011822961" description="Pectate lyase" evidence="13">
    <location>
        <begin position="25"/>
        <end position="418"/>
    </location>
</feature>
<dbReference type="InterPro" id="IPR012334">
    <property type="entry name" value="Pectin_lyas_fold"/>
</dbReference>
<keyword evidence="10" id="KW-1015">Disulfide bond</keyword>
<accession>A0A251RNS2</accession>
<evidence type="ECO:0000256" key="6">
    <source>
        <dbReference type="ARBA" id="ARBA00012272"/>
    </source>
</evidence>
<dbReference type="STRING" id="4232.A0A251RNS2"/>
<organism evidence="15 16">
    <name type="scientific">Helianthus annuus</name>
    <name type="common">Common sunflower</name>
    <dbReference type="NCBI Taxonomy" id="4232"/>
    <lineage>
        <taxon>Eukaryota</taxon>
        <taxon>Viridiplantae</taxon>
        <taxon>Streptophyta</taxon>
        <taxon>Embryophyta</taxon>
        <taxon>Tracheophyta</taxon>
        <taxon>Spermatophyta</taxon>
        <taxon>Magnoliopsida</taxon>
        <taxon>eudicotyledons</taxon>
        <taxon>Gunneridae</taxon>
        <taxon>Pentapetalae</taxon>
        <taxon>asterids</taxon>
        <taxon>campanulids</taxon>
        <taxon>Asterales</taxon>
        <taxon>Asteraceae</taxon>
        <taxon>Asteroideae</taxon>
        <taxon>Heliantheae alliance</taxon>
        <taxon>Heliantheae</taxon>
        <taxon>Helianthus</taxon>
    </lineage>
</organism>
<dbReference type="PANTHER" id="PTHR31683">
    <property type="entry name" value="PECTATE LYASE 18-RELATED"/>
    <property type="match status" value="1"/>
</dbReference>
<reference evidence="16" key="1">
    <citation type="journal article" date="2017" name="Nature">
        <title>The sunflower genome provides insights into oil metabolism, flowering and Asterid evolution.</title>
        <authorList>
            <person name="Badouin H."/>
            <person name="Gouzy J."/>
            <person name="Grassa C.J."/>
            <person name="Murat F."/>
            <person name="Staton S.E."/>
            <person name="Cottret L."/>
            <person name="Lelandais-Briere C."/>
            <person name="Owens G.L."/>
            <person name="Carrere S."/>
            <person name="Mayjonade B."/>
            <person name="Legrand L."/>
            <person name="Gill N."/>
            <person name="Kane N.C."/>
            <person name="Bowers J.E."/>
            <person name="Hubner S."/>
            <person name="Bellec A."/>
            <person name="Berard A."/>
            <person name="Berges H."/>
            <person name="Blanchet N."/>
            <person name="Boniface M.C."/>
            <person name="Brunel D."/>
            <person name="Catrice O."/>
            <person name="Chaidir N."/>
            <person name="Claudel C."/>
            <person name="Donnadieu C."/>
            <person name="Faraut T."/>
            <person name="Fievet G."/>
            <person name="Helmstetter N."/>
            <person name="King M."/>
            <person name="Knapp S.J."/>
            <person name="Lai Z."/>
            <person name="Le Paslier M.C."/>
            <person name="Lippi Y."/>
            <person name="Lorenzon L."/>
            <person name="Mandel J.R."/>
            <person name="Marage G."/>
            <person name="Marchand G."/>
            <person name="Marquand E."/>
            <person name="Bret-Mestries E."/>
            <person name="Morien E."/>
            <person name="Nambeesan S."/>
            <person name="Nguyen T."/>
            <person name="Pegot-Espagnet P."/>
            <person name="Pouilly N."/>
            <person name="Raftis F."/>
            <person name="Sallet E."/>
            <person name="Schiex T."/>
            <person name="Thomas J."/>
            <person name="Vandecasteele C."/>
            <person name="Vares D."/>
            <person name="Vear F."/>
            <person name="Vautrin S."/>
            <person name="Crespi M."/>
            <person name="Mangin B."/>
            <person name="Burke J.M."/>
            <person name="Salse J."/>
            <person name="Munos S."/>
            <person name="Vincourt P."/>
            <person name="Rieseberg L.H."/>
            <person name="Langlade N.B."/>
        </authorList>
    </citation>
    <scope>NUCLEOTIDE SEQUENCE [LARGE SCALE GENOMIC DNA]</scope>
    <source>
        <strain evidence="16">cv. SF193</strain>
    </source>
</reference>